<feature type="region of interest" description="Disordered" evidence="1">
    <location>
        <begin position="1"/>
        <end position="23"/>
    </location>
</feature>
<comment type="caution">
    <text evidence="2">The sequence shown here is derived from an EMBL/GenBank/DDBJ whole genome shotgun (WGS) entry which is preliminary data.</text>
</comment>
<reference evidence="2" key="1">
    <citation type="submission" date="2021-11" db="EMBL/GenBank/DDBJ databases">
        <authorList>
            <consortium name="Genoscope - CEA"/>
            <person name="William W."/>
        </authorList>
    </citation>
    <scope>NUCLEOTIDE SEQUENCE</scope>
</reference>
<dbReference type="AlphaFoldDB" id="A0A8J2X1X0"/>
<keyword evidence="3" id="KW-1185">Reference proteome</keyword>
<accession>A0A8J2X1X0</accession>
<sequence length="398" mass="41593">MAALWDLSDDTVPPRRTPRRRRRATIDCDDWAPPRRGMVNAGALAGKQGALADGHYDALLTVGVRRDAPVDAITAALRQAAVSAGLDTIESESAGYVRASGVVLRAGDARCELQVCCFGSRRVAAVAVRVARRGARNGDACARRVATAVRAVFADADLREADDAAPRRRYRADGAASDSDECGPGSGGLDAHFLGQLDAAARDAAFAAHEHRAAWLGAAARRAERVAQQACAAMGFAAPEAASPPPPPPPKAAQPPPPTRRGCLRGAHAAVAARERDLAAARAAAAVQTADEAAWRACAGRVAAAKEAVRESVERLRRNRRPVLRLARALVDEQPAVVVLRGDGVAVGRRDYGAVARVCRLGDGALRVECRGGSFALRPASCSTDVVLAVLRAVVSCV</sequence>
<dbReference type="EMBL" id="CAKKNE010000005">
    <property type="protein sequence ID" value="CAH0377635.1"/>
    <property type="molecule type" value="Genomic_DNA"/>
</dbReference>
<name>A0A8J2X1X0_9STRA</name>
<proteinExistence type="predicted"/>
<feature type="region of interest" description="Disordered" evidence="1">
    <location>
        <begin position="238"/>
        <end position="261"/>
    </location>
</feature>
<evidence type="ECO:0000313" key="3">
    <source>
        <dbReference type="Proteomes" id="UP000789595"/>
    </source>
</evidence>
<organism evidence="2 3">
    <name type="scientific">Pelagomonas calceolata</name>
    <dbReference type="NCBI Taxonomy" id="35677"/>
    <lineage>
        <taxon>Eukaryota</taxon>
        <taxon>Sar</taxon>
        <taxon>Stramenopiles</taxon>
        <taxon>Ochrophyta</taxon>
        <taxon>Pelagophyceae</taxon>
        <taxon>Pelagomonadales</taxon>
        <taxon>Pelagomonadaceae</taxon>
        <taxon>Pelagomonas</taxon>
    </lineage>
</organism>
<dbReference type="Proteomes" id="UP000789595">
    <property type="component" value="Unassembled WGS sequence"/>
</dbReference>
<feature type="region of interest" description="Disordered" evidence="1">
    <location>
        <begin position="164"/>
        <end position="183"/>
    </location>
</feature>
<protein>
    <submittedName>
        <fullName evidence="2">Uncharacterized protein</fullName>
    </submittedName>
</protein>
<evidence type="ECO:0000256" key="1">
    <source>
        <dbReference type="SAM" id="MobiDB-lite"/>
    </source>
</evidence>
<feature type="compositionally biased region" description="Pro residues" evidence="1">
    <location>
        <begin position="242"/>
        <end position="259"/>
    </location>
</feature>
<evidence type="ECO:0000313" key="2">
    <source>
        <dbReference type="EMBL" id="CAH0377635.1"/>
    </source>
</evidence>
<gene>
    <name evidence="2" type="ORF">PECAL_5P21730</name>
</gene>